<comment type="caution">
    <text evidence="1">The sequence shown here is derived from an EMBL/GenBank/DDBJ whole genome shotgun (WGS) entry which is preliminary data.</text>
</comment>
<dbReference type="Proteomes" id="UP000031670">
    <property type="component" value="Unassembled WGS sequence"/>
</dbReference>
<evidence type="ECO:0000313" key="1">
    <source>
        <dbReference type="EMBL" id="GAM63388.1"/>
    </source>
</evidence>
<gene>
    <name evidence="1" type="ORF">JCM19232_1535</name>
</gene>
<proteinExistence type="predicted"/>
<accession>A0A0B8PJW3</accession>
<protein>
    <submittedName>
        <fullName evidence="1">Uncharacterized protein</fullName>
    </submittedName>
</protein>
<organism evidence="1 2">
    <name type="scientific">Vibrio ishigakensis</name>
    <dbReference type="NCBI Taxonomy" id="1481914"/>
    <lineage>
        <taxon>Bacteria</taxon>
        <taxon>Pseudomonadati</taxon>
        <taxon>Pseudomonadota</taxon>
        <taxon>Gammaproteobacteria</taxon>
        <taxon>Vibrionales</taxon>
        <taxon>Vibrionaceae</taxon>
        <taxon>Vibrio</taxon>
    </lineage>
</organism>
<sequence>MNTSYIKSIQDILKVLDVDAGIQNFTNEWLASNPVVESSDLFELLDRLMIPYEVHPASKKLAKIEHQIAVLLPTTR</sequence>
<evidence type="ECO:0000313" key="2">
    <source>
        <dbReference type="Proteomes" id="UP000031670"/>
    </source>
</evidence>
<reference evidence="1 2" key="2">
    <citation type="submission" date="2015-01" db="EMBL/GenBank/DDBJ databases">
        <authorList>
            <consortium name="NBRP consortium"/>
            <person name="Sawabe T."/>
            <person name="Meirelles P."/>
            <person name="Feng G."/>
            <person name="Sayaka M."/>
            <person name="Hattori M."/>
            <person name="Ohkuma M."/>
        </authorList>
    </citation>
    <scope>NUCLEOTIDE SEQUENCE [LARGE SCALE GENOMIC DNA]</scope>
    <source>
        <strain evidence="1 2">JCM19232</strain>
    </source>
</reference>
<reference evidence="1 2" key="1">
    <citation type="submission" date="2015-01" db="EMBL/GenBank/DDBJ databases">
        <title>Vibrio sp. C5 JCM 19232 whole genome shotgun sequence.</title>
        <authorList>
            <person name="Sawabe T."/>
            <person name="Meirelles P."/>
            <person name="Feng G."/>
            <person name="Sayaka M."/>
            <person name="Hattori M."/>
            <person name="Ohkuma M."/>
        </authorList>
    </citation>
    <scope>NUCLEOTIDE SEQUENCE [LARGE SCALE GENOMIC DNA]</scope>
    <source>
        <strain evidence="1 2">JCM19232</strain>
    </source>
</reference>
<dbReference type="AlphaFoldDB" id="A0A0B8PJW3"/>
<name>A0A0B8PJW3_9VIBR</name>
<dbReference type="EMBL" id="BBSA01000008">
    <property type="protein sequence ID" value="GAM63388.1"/>
    <property type="molecule type" value="Genomic_DNA"/>
</dbReference>